<feature type="compositionally biased region" description="Polar residues" evidence="1">
    <location>
        <begin position="188"/>
        <end position="207"/>
    </location>
</feature>
<evidence type="ECO:0000313" key="4">
    <source>
        <dbReference type="Proteomes" id="UP001221757"/>
    </source>
</evidence>
<keyword evidence="2" id="KW-0472">Membrane</keyword>
<keyword evidence="2" id="KW-1133">Transmembrane helix</keyword>
<feature type="region of interest" description="Disordered" evidence="1">
    <location>
        <begin position="188"/>
        <end position="211"/>
    </location>
</feature>
<gene>
    <name evidence="3" type="ORF">B0H17DRAFT_1131985</name>
</gene>
<feature type="region of interest" description="Disordered" evidence="1">
    <location>
        <begin position="311"/>
        <end position="350"/>
    </location>
</feature>
<evidence type="ECO:0000256" key="2">
    <source>
        <dbReference type="SAM" id="Phobius"/>
    </source>
</evidence>
<sequence>MSNVSILSVASFPGKPLKYAVDTRICAVLDVTSVQPTDVKTIPGLPPEGAADTILGLPLEGAADLECLQTDIAGTALLSQSPPEAGGLKIVCSCAGGEDCTYLSGTRIGVAGSCPVALISDGVGAAHLSFLSSPYNHTYLPSLGDILRSQPDKPPGSSSTGINTGERPPASTSLDAITTSFSITGSTAVSASPASNTTTAGKLSQPSVGDARKPLSAGPIVDIAFGTLTFLVVLIVLIFSHRRRYPRIRRLIKPVFDPEITTGNTPVLPAPAAETGTRGETGMSGFIRRSASTRSPTKIIAAQRDLDALNDAVSLPSPGHGAGLPCGSDEDSEERERPCEEESDLEEVRRQIQAQEERIGMLENQLQSQWALGLSEDPPPGYLE</sequence>
<feature type="transmembrane region" description="Helical" evidence="2">
    <location>
        <begin position="220"/>
        <end position="240"/>
    </location>
</feature>
<keyword evidence="4" id="KW-1185">Reference proteome</keyword>
<feature type="compositionally biased region" description="Basic and acidic residues" evidence="1">
    <location>
        <begin position="334"/>
        <end position="350"/>
    </location>
</feature>
<reference evidence="3" key="1">
    <citation type="submission" date="2023-03" db="EMBL/GenBank/DDBJ databases">
        <title>Massive genome expansion in bonnet fungi (Mycena s.s.) driven by repeated elements and novel gene families across ecological guilds.</title>
        <authorList>
            <consortium name="Lawrence Berkeley National Laboratory"/>
            <person name="Harder C.B."/>
            <person name="Miyauchi S."/>
            <person name="Viragh M."/>
            <person name="Kuo A."/>
            <person name="Thoen E."/>
            <person name="Andreopoulos B."/>
            <person name="Lu D."/>
            <person name="Skrede I."/>
            <person name="Drula E."/>
            <person name="Henrissat B."/>
            <person name="Morin E."/>
            <person name="Kohler A."/>
            <person name="Barry K."/>
            <person name="LaButti K."/>
            <person name="Morin E."/>
            <person name="Salamov A."/>
            <person name="Lipzen A."/>
            <person name="Mereny Z."/>
            <person name="Hegedus B."/>
            <person name="Baldrian P."/>
            <person name="Stursova M."/>
            <person name="Weitz H."/>
            <person name="Taylor A."/>
            <person name="Grigoriev I.V."/>
            <person name="Nagy L.G."/>
            <person name="Martin F."/>
            <person name="Kauserud H."/>
        </authorList>
    </citation>
    <scope>NUCLEOTIDE SEQUENCE</scope>
    <source>
        <strain evidence="3">CBHHK067</strain>
    </source>
</reference>
<protein>
    <submittedName>
        <fullName evidence="3">Uncharacterized protein</fullName>
    </submittedName>
</protein>
<accession>A0AAD7DPB4</accession>
<comment type="caution">
    <text evidence="3">The sequence shown here is derived from an EMBL/GenBank/DDBJ whole genome shotgun (WGS) entry which is preliminary data.</text>
</comment>
<organism evidence="3 4">
    <name type="scientific">Mycena rosella</name>
    <name type="common">Pink bonnet</name>
    <name type="synonym">Agaricus rosellus</name>
    <dbReference type="NCBI Taxonomy" id="1033263"/>
    <lineage>
        <taxon>Eukaryota</taxon>
        <taxon>Fungi</taxon>
        <taxon>Dikarya</taxon>
        <taxon>Basidiomycota</taxon>
        <taxon>Agaricomycotina</taxon>
        <taxon>Agaricomycetes</taxon>
        <taxon>Agaricomycetidae</taxon>
        <taxon>Agaricales</taxon>
        <taxon>Marasmiineae</taxon>
        <taxon>Mycenaceae</taxon>
        <taxon>Mycena</taxon>
    </lineage>
</organism>
<keyword evidence="2" id="KW-0812">Transmembrane</keyword>
<evidence type="ECO:0000256" key="1">
    <source>
        <dbReference type="SAM" id="MobiDB-lite"/>
    </source>
</evidence>
<name>A0AAD7DPB4_MYCRO</name>
<feature type="region of interest" description="Disordered" evidence="1">
    <location>
        <begin position="146"/>
        <end position="173"/>
    </location>
</feature>
<evidence type="ECO:0000313" key="3">
    <source>
        <dbReference type="EMBL" id="KAJ7694342.1"/>
    </source>
</evidence>
<dbReference type="EMBL" id="JARKIE010000042">
    <property type="protein sequence ID" value="KAJ7694342.1"/>
    <property type="molecule type" value="Genomic_DNA"/>
</dbReference>
<dbReference type="AlphaFoldDB" id="A0AAD7DPB4"/>
<dbReference type="Proteomes" id="UP001221757">
    <property type="component" value="Unassembled WGS sequence"/>
</dbReference>
<proteinExistence type="predicted"/>